<evidence type="ECO:0000256" key="5">
    <source>
        <dbReference type="ARBA" id="ARBA00037026"/>
    </source>
</evidence>
<sequence length="427" mass="48406">MPERIRININRSCLVNKRNGHYCRSCMMETTSFVPADQIFKLCIEKFNSLPRTGKPTTNEWTVLSCIIQCDSNSKNAKVISLGTGTKCIGSDQLCEKGLILNDSHAEVMARRGFLRYLYASIRNYLSDGSPLAYNEQTGKYSIKNGISFHFFSTHAPCGDATIVSKSTGDEEIEPGTKKMKLSPEFTDNFTGAKLIAANENTDLMSQDEGAIRTKPGRGIRTLSVSCSDKLSRWNILGIQGALINIFLDKPVYFETLTFSGQVSEISVKRALYGRWRKVSFNSERYKLQMPRINICSPDLKFEFEQTTETDPSPASIVWADVQEKPLEVAVSGKRQGVTKSKRNTISGALRISKVWLFHEFVSTLSSQPSLQKSFYPNSDDFHKITYKEAKFCSEEYQSAWNLLKTDYFQNWTKKSEKLLDFKLEDR</sequence>
<keyword evidence="1" id="KW-0819">tRNA processing</keyword>
<evidence type="ECO:0000259" key="12">
    <source>
        <dbReference type="PROSITE" id="PS50141"/>
    </source>
</evidence>
<comment type="catalytic activity">
    <reaction evidence="11">
        <text>adenosine(37) in tRNA(Ala) + H2O + H(+) = inosine(37) in tRNA(Ala) + NH4(+)</text>
        <dbReference type="Rhea" id="RHEA:50968"/>
        <dbReference type="Rhea" id="RHEA-COMP:12855"/>
        <dbReference type="Rhea" id="RHEA-COMP:12856"/>
        <dbReference type="ChEBI" id="CHEBI:15377"/>
        <dbReference type="ChEBI" id="CHEBI:15378"/>
        <dbReference type="ChEBI" id="CHEBI:28938"/>
        <dbReference type="ChEBI" id="CHEBI:74411"/>
        <dbReference type="ChEBI" id="CHEBI:82852"/>
        <dbReference type="EC" id="3.5.4.34"/>
    </reaction>
</comment>
<keyword evidence="3" id="KW-0378">Hydrolase</keyword>
<evidence type="ECO:0000256" key="11">
    <source>
        <dbReference type="ARBA" id="ARBA00047635"/>
    </source>
</evidence>
<dbReference type="AlphaFoldDB" id="A0A7R8YRN4"/>
<dbReference type="OrthoDB" id="416253at2759"/>
<dbReference type="EC" id="3.5.4.34" evidence="8"/>
<dbReference type="GO" id="GO:0003723">
    <property type="term" value="F:RNA binding"/>
    <property type="evidence" value="ECO:0007669"/>
    <property type="project" value="InterPro"/>
</dbReference>
<dbReference type="GO" id="GO:0008033">
    <property type="term" value="P:tRNA processing"/>
    <property type="evidence" value="ECO:0007669"/>
    <property type="project" value="UniProtKB-KW"/>
</dbReference>
<dbReference type="SMART" id="SM00552">
    <property type="entry name" value="ADEAMc"/>
    <property type="match status" value="1"/>
</dbReference>
<dbReference type="EMBL" id="LR899010">
    <property type="protein sequence ID" value="CAD7082651.1"/>
    <property type="molecule type" value="Genomic_DNA"/>
</dbReference>
<dbReference type="Proteomes" id="UP000594454">
    <property type="component" value="Chromosome 2"/>
</dbReference>
<evidence type="ECO:0000313" key="13">
    <source>
        <dbReference type="EMBL" id="CAD7082651.1"/>
    </source>
</evidence>
<dbReference type="PANTHER" id="PTHR46516:SF1">
    <property type="entry name" value="TRNA-SPECIFIC ADENOSINE DEAMINASE 1"/>
    <property type="match status" value="1"/>
</dbReference>
<keyword evidence="14" id="KW-1185">Reference proteome</keyword>
<proteinExistence type="inferred from homology"/>
<reference evidence="13 14" key="1">
    <citation type="submission" date="2020-11" db="EMBL/GenBank/DDBJ databases">
        <authorList>
            <person name="Wallbank WR R."/>
            <person name="Pardo Diaz C."/>
            <person name="Kozak K."/>
            <person name="Martin S."/>
            <person name="Jiggins C."/>
            <person name="Moest M."/>
            <person name="Warren A I."/>
            <person name="Generalovic N T."/>
            <person name="Byers J.R.P. K."/>
            <person name="Montejo-Kovacevich G."/>
            <person name="Yen C E."/>
        </authorList>
    </citation>
    <scope>NUCLEOTIDE SEQUENCE [LARGE SCALE GENOMIC DNA]</scope>
</reference>
<evidence type="ECO:0000256" key="9">
    <source>
        <dbReference type="ARBA" id="ARBA00040502"/>
    </source>
</evidence>
<comment type="function">
    <text evidence="6">Specifically deaminates adenosine-37 to inosine in tRNA-Ala.</text>
</comment>
<dbReference type="FunCoup" id="A0A7R8YRN4">
    <property type="interactions" value="1658"/>
</dbReference>
<comment type="similarity">
    <text evidence="7">Belongs to the ADAT1 family.</text>
</comment>
<evidence type="ECO:0000256" key="8">
    <source>
        <dbReference type="ARBA" id="ARBA00038940"/>
    </source>
</evidence>
<evidence type="ECO:0000256" key="10">
    <source>
        <dbReference type="ARBA" id="ARBA00041760"/>
    </source>
</evidence>
<evidence type="ECO:0000256" key="7">
    <source>
        <dbReference type="ARBA" id="ARBA00038326"/>
    </source>
</evidence>
<dbReference type="PROSITE" id="PS50141">
    <property type="entry name" value="A_DEAMIN_EDITASE"/>
    <property type="match status" value="1"/>
</dbReference>
<evidence type="ECO:0000256" key="3">
    <source>
        <dbReference type="ARBA" id="ARBA00022801"/>
    </source>
</evidence>
<organism evidence="13 14">
    <name type="scientific">Hermetia illucens</name>
    <name type="common">Black soldier fly</name>
    <dbReference type="NCBI Taxonomy" id="343691"/>
    <lineage>
        <taxon>Eukaryota</taxon>
        <taxon>Metazoa</taxon>
        <taxon>Ecdysozoa</taxon>
        <taxon>Arthropoda</taxon>
        <taxon>Hexapoda</taxon>
        <taxon>Insecta</taxon>
        <taxon>Pterygota</taxon>
        <taxon>Neoptera</taxon>
        <taxon>Endopterygota</taxon>
        <taxon>Diptera</taxon>
        <taxon>Brachycera</taxon>
        <taxon>Stratiomyomorpha</taxon>
        <taxon>Stratiomyidae</taxon>
        <taxon>Hermetiinae</taxon>
        <taxon>Hermetia</taxon>
    </lineage>
</organism>
<protein>
    <recommendedName>
        <fullName evidence="9">tRNA-specific adenosine deaminase 1</fullName>
        <ecNumber evidence="8">3.5.4.34</ecNumber>
    </recommendedName>
    <alternativeName>
        <fullName evidence="10">tRNA-specific adenosine-37 deaminase</fullName>
    </alternativeName>
</protein>
<dbReference type="PANTHER" id="PTHR46516">
    <property type="entry name" value="TRNA-SPECIFIC ADENOSINE DEAMINASE 1"/>
    <property type="match status" value="1"/>
</dbReference>
<dbReference type="Pfam" id="PF02137">
    <property type="entry name" value="A_deamin"/>
    <property type="match status" value="1"/>
</dbReference>
<dbReference type="GO" id="GO:0043829">
    <property type="term" value="F:tRNA-specific adenosine-37 deaminase activity"/>
    <property type="evidence" value="ECO:0007669"/>
    <property type="project" value="UniProtKB-EC"/>
</dbReference>
<comment type="cofactor">
    <cofactor evidence="5">
        <name>1D-myo-inositol hexakisphosphate</name>
        <dbReference type="ChEBI" id="CHEBI:58130"/>
    </cofactor>
</comment>
<evidence type="ECO:0000256" key="1">
    <source>
        <dbReference type="ARBA" id="ARBA00022694"/>
    </source>
</evidence>
<feature type="domain" description="A to I editase" evidence="12">
    <location>
        <begin position="81"/>
        <end position="422"/>
    </location>
</feature>
<evidence type="ECO:0000313" key="14">
    <source>
        <dbReference type="Proteomes" id="UP000594454"/>
    </source>
</evidence>
<name>A0A7R8YRN4_HERIL</name>
<evidence type="ECO:0000256" key="4">
    <source>
        <dbReference type="ARBA" id="ARBA00022833"/>
    </source>
</evidence>
<gene>
    <name evidence="13" type="ORF">HERILL_LOCUS5669</name>
</gene>
<evidence type="ECO:0000256" key="6">
    <source>
        <dbReference type="ARBA" id="ARBA00037784"/>
    </source>
</evidence>
<dbReference type="InParanoid" id="A0A7R8YRN4"/>
<dbReference type="GO" id="GO:0046872">
    <property type="term" value="F:metal ion binding"/>
    <property type="evidence" value="ECO:0007669"/>
    <property type="project" value="UniProtKB-KW"/>
</dbReference>
<keyword evidence="4" id="KW-0862">Zinc</keyword>
<accession>A0A7R8YRN4</accession>
<evidence type="ECO:0000256" key="2">
    <source>
        <dbReference type="ARBA" id="ARBA00022723"/>
    </source>
</evidence>
<dbReference type="InterPro" id="IPR002466">
    <property type="entry name" value="A_deamin"/>
</dbReference>
<keyword evidence="2" id="KW-0479">Metal-binding</keyword>